<dbReference type="EMBL" id="JARJLG010000045">
    <property type="protein sequence ID" value="KAJ7761495.1"/>
    <property type="molecule type" value="Genomic_DNA"/>
</dbReference>
<dbReference type="PANTHER" id="PTHR12684:SF2">
    <property type="entry name" value="TRNA 2'-PHOSPHOTRANSFERASE 1"/>
    <property type="match status" value="1"/>
</dbReference>
<organism evidence="8 9">
    <name type="scientific">Mycena maculata</name>
    <dbReference type="NCBI Taxonomy" id="230809"/>
    <lineage>
        <taxon>Eukaryota</taxon>
        <taxon>Fungi</taxon>
        <taxon>Dikarya</taxon>
        <taxon>Basidiomycota</taxon>
        <taxon>Agaricomycotina</taxon>
        <taxon>Agaricomycetes</taxon>
        <taxon>Agaricomycetidae</taxon>
        <taxon>Agaricales</taxon>
        <taxon>Marasmiineae</taxon>
        <taxon>Mycenaceae</taxon>
        <taxon>Mycena</taxon>
    </lineage>
</organism>
<evidence type="ECO:0000256" key="3">
    <source>
        <dbReference type="ARBA" id="ARBA00012007"/>
    </source>
</evidence>
<comment type="catalytic activity">
    <reaction evidence="6">
        <text>2'-phospho-[ligated tRNA] + NAD(+) = mature tRNA + ADP-alpha-D-ribose 1'',2''-cyclic phosphate + nicotinamide</text>
        <dbReference type="Rhea" id="RHEA:23324"/>
        <dbReference type="Rhea" id="RHEA-COMP:11106"/>
        <dbReference type="Rhea" id="RHEA-COMP:11107"/>
        <dbReference type="ChEBI" id="CHEBI:17154"/>
        <dbReference type="ChEBI" id="CHEBI:57540"/>
        <dbReference type="ChEBI" id="CHEBI:76596"/>
        <dbReference type="ChEBI" id="CHEBI:82883"/>
        <dbReference type="ChEBI" id="CHEBI:85027"/>
        <dbReference type="EC" id="2.7.1.160"/>
    </reaction>
</comment>
<dbReference type="Pfam" id="PF01885">
    <property type="entry name" value="PTS_2-RNA"/>
    <property type="match status" value="1"/>
</dbReference>
<evidence type="ECO:0000256" key="4">
    <source>
        <dbReference type="ARBA" id="ARBA00022679"/>
    </source>
</evidence>
<comment type="caution">
    <text evidence="8">The sequence shown here is derived from an EMBL/GenBank/DDBJ whole genome shotgun (WGS) entry which is preliminary data.</text>
</comment>
<dbReference type="InterPro" id="IPR002745">
    <property type="entry name" value="Ptrans_KptA/Tpt1"/>
</dbReference>
<name>A0AAD7JE66_9AGAR</name>
<comment type="similarity">
    <text evidence="2">Belongs to the KptA/TPT1 family.</text>
</comment>
<dbReference type="InterPro" id="IPR042081">
    <property type="entry name" value="RNA_2'-PTrans_C"/>
</dbReference>
<evidence type="ECO:0000313" key="8">
    <source>
        <dbReference type="EMBL" id="KAJ7761495.1"/>
    </source>
</evidence>
<dbReference type="Gene3D" id="3.20.170.30">
    <property type="match status" value="1"/>
</dbReference>
<reference evidence="8" key="1">
    <citation type="submission" date="2023-03" db="EMBL/GenBank/DDBJ databases">
        <title>Massive genome expansion in bonnet fungi (Mycena s.s.) driven by repeated elements and novel gene families across ecological guilds.</title>
        <authorList>
            <consortium name="Lawrence Berkeley National Laboratory"/>
            <person name="Harder C.B."/>
            <person name="Miyauchi S."/>
            <person name="Viragh M."/>
            <person name="Kuo A."/>
            <person name="Thoen E."/>
            <person name="Andreopoulos B."/>
            <person name="Lu D."/>
            <person name="Skrede I."/>
            <person name="Drula E."/>
            <person name="Henrissat B."/>
            <person name="Morin E."/>
            <person name="Kohler A."/>
            <person name="Barry K."/>
            <person name="LaButti K."/>
            <person name="Morin E."/>
            <person name="Salamov A."/>
            <person name="Lipzen A."/>
            <person name="Mereny Z."/>
            <person name="Hegedus B."/>
            <person name="Baldrian P."/>
            <person name="Stursova M."/>
            <person name="Weitz H."/>
            <person name="Taylor A."/>
            <person name="Grigoriev I.V."/>
            <person name="Nagy L.G."/>
            <person name="Martin F."/>
            <person name="Kauserud H."/>
        </authorList>
    </citation>
    <scope>NUCLEOTIDE SEQUENCE</scope>
    <source>
        <strain evidence="8">CBHHK188m</strain>
    </source>
</reference>
<dbReference type="PANTHER" id="PTHR12684">
    <property type="entry name" value="PUTATIVE PHOSPHOTRANSFERASE"/>
    <property type="match status" value="1"/>
</dbReference>
<keyword evidence="9" id="KW-1185">Reference proteome</keyword>
<protein>
    <recommendedName>
        <fullName evidence="3">2'-phosphotransferase</fullName>
        <ecNumber evidence="3">2.7.1.160</ecNumber>
    </recommendedName>
</protein>
<keyword evidence="5" id="KW-0520">NAD</keyword>
<comment type="function">
    <text evidence="1">Catalyzes the last step of tRNA splicing, the transfer of the splice junction 2'-phosphate from ligated tRNA to NAD to produce ADP-ribose 1''-2'' cyclic phosphate.</text>
</comment>
<evidence type="ECO:0000256" key="2">
    <source>
        <dbReference type="ARBA" id="ARBA00009836"/>
    </source>
</evidence>
<dbReference type="Proteomes" id="UP001215280">
    <property type="component" value="Unassembled WGS sequence"/>
</dbReference>
<feature type="compositionally biased region" description="Basic and acidic residues" evidence="7">
    <location>
        <begin position="38"/>
        <end position="51"/>
    </location>
</feature>
<dbReference type="AlphaFoldDB" id="A0AAD7JE66"/>
<gene>
    <name evidence="8" type="ORF">DFH07DRAFT_815184</name>
</gene>
<proteinExistence type="inferred from homology"/>
<evidence type="ECO:0000256" key="6">
    <source>
        <dbReference type="ARBA" id="ARBA00047949"/>
    </source>
</evidence>
<accession>A0AAD7JE66</accession>
<evidence type="ECO:0000256" key="1">
    <source>
        <dbReference type="ARBA" id="ARBA00003343"/>
    </source>
</evidence>
<dbReference type="InterPro" id="IPR042080">
    <property type="entry name" value="RNA_2'-PTrans_N"/>
</dbReference>
<dbReference type="GO" id="GO:0000215">
    <property type="term" value="F:tRNA 2'-phosphotransferase activity"/>
    <property type="evidence" value="ECO:0007669"/>
    <property type="project" value="UniProtKB-EC"/>
</dbReference>
<evidence type="ECO:0000256" key="5">
    <source>
        <dbReference type="ARBA" id="ARBA00023027"/>
    </source>
</evidence>
<evidence type="ECO:0000313" key="9">
    <source>
        <dbReference type="Proteomes" id="UP001215280"/>
    </source>
</evidence>
<sequence length="265" mass="28853">MERSTIPVIPEKSPRNRKKPSKPKAENQAGSSNPKPRQLSEKLRGLPKDSPEVRVSKTLSWILRHGAKSEGLAMRGDGYVKATDLLANPKLKALDLEALQAIVKADTKQRYDLIFEEGTGSVTGAWWMKANQGHSIKSVKLDLQPVLSISDIPTGIAVHGTTNGAWDSISTQGLSKMKRNHIHLAQGVGGDNVISGMRGSSQVLIFVDVQKAMDEGIKFFLSNNGVILTEGNEEGVLGTQYFKRVETSKRTAIPGWEGSKSLTEI</sequence>
<evidence type="ECO:0000256" key="7">
    <source>
        <dbReference type="SAM" id="MobiDB-lite"/>
    </source>
</evidence>
<dbReference type="GO" id="GO:0006388">
    <property type="term" value="P:tRNA splicing, via endonucleolytic cleavage and ligation"/>
    <property type="evidence" value="ECO:0007669"/>
    <property type="project" value="TreeGrafter"/>
</dbReference>
<dbReference type="EC" id="2.7.1.160" evidence="3"/>
<keyword evidence="4" id="KW-0808">Transferase</keyword>
<dbReference type="Gene3D" id="1.10.10.970">
    <property type="entry name" value="RNA 2'-phosphotransferase, Tpt1/KptA family, N-terminal domain"/>
    <property type="match status" value="1"/>
</dbReference>
<feature type="region of interest" description="Disordered" evidence="7">
    <location>
        <begin position="1"/>
        <end position="51"/>
    </location>
</feature>
<dbReference type="SUPFAM" id="SSF56399">
    <property type="entry name" value="ADP-ribosylation"/>
    <property type="match status" value="1"/>
</dbReference>